<feature type="domain" description="Phage tail collar" evidence="1">
    <location>
        <begin position="7"/>
        <end position="63"/>
    </location>
</feature>
<dbReference type="EMBL" id="JACXIZ010000006">
    <property type="protein sequence ID" value="MBD2843901.1"/>
    <property type="molecule type" value="Genomic_DNA"/>
</dbReference>
<name>A0A927GQ47_9BACL</name>
<dbReference type="AlphaFoldDB" id="A0A927GQ47"/>
<protein>
    <submittedName>
        <fullName evidence="2">Phage tail protein</fullName>
    </submittedName>
</protein>
<evidence type="ECO:0000313" key="2">
    <source>
        <dbReference type="EMBL" id="MBD2843901.1"/>
    </source>
</evidence>
<proteinExistence type="predicted"/>
<dbReference type="Pfam" id="PF07484">
    <property type="entry name" value="Collar"/>
    <property type="match status" value="1"/>
</dbReference>
<gene>
    <name evidence="2" type="ORF">IDH44_01740</name>
</gene>
<evidence type="ECO:0000259" key="1">
    <source>
        <dbReference type="Pfam" id="PF07484"/>
    </source>
</evidence>
<comment type="caution">
    <text evidence="2">The sequence shown here is derived from an EMBL/GenBank/DDBJ whole genome shotgun (WGS) entry which is preliminary data.</text>
</comment>
<sequence>MAEPFVGEIRTFAFGVIPKGWAPCNGQILQIAQNQALFVLLSNRYGGDGKTTFALPNLQGKAPLHFSGSIPVATSAGEASHTLTVHEMPQHTHQVSASTDNATLPVPTGNTWGTTPATRPIYEANANTTMSAGAFAPAGGSQPHNNMQPYSVLSFCIALVGIFPPKP</sequence>
<organism evidence="2 3">
    <name type="scientific">Paenibacillus sabuli</name>
    <dbReference type="NCBI Taxonomy" id="2772509"/>
    <lineage>
        <taxon>Bacteria</taxon>
        <taxon>Bacillati</taxon>
        <taxon>Bacillota</taxon>
        <taxon>Bacilli</taxon>
        <taxon>Bacillales</taxon>
        <taxon>Paenibacillaceae</taxon>
        <taxon>Paenibacillus</taxon>
    </lineage>
</organism>
<accession>A0A927GQ47</accession>
<dbReference type="InterPro" id="IPR037053">
    <property type="entry name" value="Phage_tail_collar_dom_sf"/>
</dbReference>
<dbReference type="RefSeq" id="WP_190914084.1">
    <property type="nucleotide sequence ID" value="NZ_JACXIZ010000006.1"/>
</dbReference>
<dbReference type="SUPFAM" id="SSF88874">
    <property type="entry name" value="Receptor-binding domain of short tail fibre protein gp12"/>
    <property type="match status" value="1"/>
</dbReference>
<dbReference type="Gene3D" id="3.90.1340.10">
    <property type="entry name" value="Phage tail collar domain"/>
    <property type="match status" value="1"/>
</dbReference>
<keyword evidence="3" id="KW-1185">Reference proteome</keyword>
<dbReference type="Proteomes" id="UP000621560">
    <property type="component" value="Unassembled WGS sequence"/>
</dbReference>
<reference evidence="2" key="1">
    <citation type="submission" date="2020-09" db="EMBL/GenBank/DDBJ databases">
        <title>A novel bacterium of genus Paenibacillus, isolated from South China Sea.</title>
        <authorList>
            <person name="Huang H."/>
            <person name="Mo K."/>
            <person name="Hu Y."/>
        </authorList>
    </citation>
    <scope>NUCLEOTIDE SEQUENCE</scope>
    <source>
        <strain evidence="2">IB182496</strain>
    </source>
</reference>
<dbReference type="InterPro" id="IPR011083">
    <property type="entry name" value="Phage_tail_collar_dom"/>
</dbReference>
<evidence type="ECO:0000313" key="3">
    <source>
        <dbReference type="Proteomes" id="UP000621560"/>
    </source>
</evidence>